<dbReference type="SFLD" id="SFLDS00003">
    <property type="entry name" value="Haloacid_Dehalogenase"/>
    <property type="match status" value="1"/>
</dbReference>
<dbReference type="EC" id="5.4.2.6" evidence="10"/>
<feature type="active site" description="Proton donor/acceptor" evidence="12">
    <location>
        <position position="10"/>
    </location>
</feature>
<dbReference type="Pfam" id="PF00702">
    <property type="entry name" value="Hydrolase"/>
    <property type="match status" value="1"/>
</dbReference>
<dbReference type="RefSeq" id="WP_126110259.1">
    <property type="nucleotide sequence ID" value="NZ_CP034465.1"/>
</dbReference>
<evidence type="ECO:0000256" key="13">
    <source>
        <dbReference type="PIRSR" id="PIRSR610972-2"/>
    </source>
</evidence>
<dbReference type="InterPro" id="IPR006439">
    <property type="entry name" value="HAD-SF_hydro_IA"/>
</dbReference>
<evidence type="ECO:0000256" key="2">
    <source>
        <dbReference type="ARBA" id="ARBA00006171"/>
    </source>
</evidence>
<dbReference type="AlphaFoldDB" id="A0A3Q9BKW0"/>
<comment type="catalytic activity">
    <reaction evidence="9">
        <text>beta-D-glucose 1-phosphate = beta-D-glucose 6-phosphate</text>
        <dbReference type="Rhea" id="RHEA:20113"/>
        <dbReference type="ChEBI" id="CHEBI:57684"/>
        <dbReference type="ChEBI" id="CHEBI:58247"/>
        <dbReference type="EC" id="5.4.2.6"/>
    </reaction>
</comment>
<dbReference type="InterPro" id="IPR010972">
    <property type="entry name" value="Beta-PGM"/>
</dbReference>
<feature type="binding site" evidence="14">
    <location>
        <position position="171"/>
    </location>
    <ligand>
        <name>Mg(2+)</name>
        <dbReference type="ChEBI" id="CHEBI:18420"/>
    </ligand>
</feature>
<organism evidence="16 17">
    <name type="scientific">Jeotgalibaca ciconiae</name>
    <dbReference type="NCBI Taxonomy" id="2496265"/>
    <lineage>
        <taxon>Bacteria</taxon>
        <taxon>Bacillati</taxon>
        <taxon>Bacillota</taxon>
        <taxon>Bacilli</taxon>
        <taxon>Lactobacillales</taxon>
        <taxon>Carnobacteriaceae</taxon>
        <taxon>Jeotgalibaca</taxon>
    </lineage>
</organism>
<evidence type="ECO:0000256" key="3">
    <source>
        <dbReference type="ARBA" id="ARBA00022490"/>
    </source>
</evidence>
<dbReference type="SUPFAM" id="SSF56784">
    <property type="entry name" value="HAD-like"/>
    <property type="match status" value="1"/>
</dbReference>
<accession>A0A3Q9BKW0</accession>
<dbReference type="InterPro" id="IPR036412">
    <property type="entry name" value="HAD-like_sf"/>
</dbReference>
<gene>
    <name evidence="16" type="primary">pgmB</name>
    <name evidence="16" type="ORF">EJN90_08370</name>
</gene>
<reference evidence="17" key="1">
    <citation type="submission" date="2018-12" db="EMBL/GenBank/DDBJ databases">
        <title>Complete genome sequencing of Jeotgalibaca sp. H21T32.</title>
        <authorList>
            <person name="Bae J.-W."/>
            <person name="Lee S.-Y."/>
        </authorList>
    </citation>
    <scope>NUCLEOTIDE SEQUENCE [LARGE SCALE GENOMIC DNA]</scope>
    <source>
        <strain evidence="17">H21T32</strain>
    </source>
</reference>
<evidence type="ECO:0000256" key="5">
    <source>
        <dbReference type="ARBA" id="ARBA00022723"/>
    </source>
</evidence>
<evidence type="ECO:0000256" key="10">
    <source>
        <dbReference type="ARBA" id="ARBA00044968"/>
    </source>
</evidence>
<keyword evidence="6 14" id="KW-0460">Magnesium</keyword>
<sequence length="222" mass="24408">MFEAVLFDLDGVITDTAEYHYQAWKALADRLDVEIDRTFNEKLKGVSREDSLRLILEHGGQTELYSEDEFHAFAKDKNDFYVESIQAFSADDIYPGILPLLNDLKKNNIKIALASASKNGPFLLERMGLTDYFDAIADPAAVKKGKPAPDLFLLAAEKIDAEIENCLGIEDAQAGIIAIQSAGALPIGVGSVEDLGEGISLVSDTSKLSYAYLIEEWQKTRA</sequence>
<dbReference type="CDD" id="cd02598">
    <property type="entry name" value="HAD_BPGM"/>
    <property type="match status" value="1"/>
</dbReference>
<dbReference type="Proteomes" id="UP000273326">
    <property type="component" value="Chromosome"/>
</dbReference>
<evidence type="ECO:0000313" key="17">
    <source>
        <dbReference type="Proteomes" id="UP000273326"/>
    </source>
</evidence>
<feature type="binding site" evidence="13">
    <location>
        <position position="24"/>
    </location>
    <ligand>
        <name>substrate</name>
    </ligand>
</feature>
<keyword evidence="17" id="KW-1185">Reference proteome</keyword>
<comment type="cofactor">
    <cofactor evidence="14">
        <name>Mg(2+)</name>
        <dbReference type="ChEBI" id="CHEBI:18420"/>
    </cofactor>
    <text evidence="14">Binds 2 magnesium ions per subunit.</text>
</comment>
<dbReference type="GO" id="GO:0005737">
    <property type="term" value="C:cytoplasm"/>
    <property type="evidence" value="ECO:0007669"/>
    <property type="project" value="UniProtKB-SubCell"/>
</dbReference>
<dbReference type="EMBL" id="CP034465">
    <property type="protein sequence ID" value="AZP04646.1"/>
    <property type="molecule type" value="Genomic_DNA"/>
</dbReference>
<evidence type="ECO:0000313" key="16">
    <source>
        <dbReference type="EMBL" id="AZP04646.1"/>
    </source>
</evidence>
<feature type="active site" description="Nucleophile" evidence="12">
    <location>
        <position position="8"/>
    </location>
</feature>
<dbReference type="SFLD" id="SFLDG01135">
    <property type="entry name" value="C1.5.6:_HAD__Beta-PGM__Phospha"/>
    <property type="match status" value="1"/>
</dbReference>
<feature type="binding site" evidence="13">
    <location>
        <position position="77"/>
    </location>
    <ligand>
        <name>substrate</name>
    </ligand>
</feature>
<feature type="site" description="Important for catalytic activity and assists the phosphoryl transfer reaction to Asp8 by balancing charge and orienting the reacting groups" evidence="15">
    <location>
        <position position="146"/>
    </location>
</feature>
<feature type="binding site" evidence="13">
    <location>
        <position position="51"/>
    </location>
    <ligand>
        <name>substrate</name>
    </ligand>
</feature>
<feature type="binding site" evidence="13">
    <location>
        <begin position="43"/>
        <end position="48"/>
    </location>
    <ligand>
        <name>substrate</name>
    </ligand>
</feature>
<comment type="subcellular location">
    <subcellularLocation>
        <location evidence="1">Cytoplasm</location>
    </subcellularLocation>
</comment>
<dbReference type="GO" id="GO:0008801">
    <property type="term" value="F:beta-phosphoglucomutase activity"/>
    <property type="evidence" value="ECO:0007669"/>
    <property type="project" value="UniProtKB-EC"/>
</dbReference>
<evidence type="ECO:0000256" key="4">
    <source>
        <dbReference type="ARBA" id="ARBA00022553"/>
    </source>
</evidence>
<dbReference type="InterPro" id="IPR023198">
    <property type="entry name" value="PGP-like_dom2"/>
</dbReference>
<evidence type="ECO:0000256" key="6">
    <source>
        <dbReference type="ARBA" id="ARBA00022842"/>
    </source>
</evidence>
<evidence type="ECO:0000256" key="9">
    <source>
        <dbReference type="ARBA" id="ARBA00044926"/>
    </source>
</evidence>
<feature type="binding site" evidence="14">
    <location>
        <position position="8"/>
    </location>
    <ligand>
        <name>Mg(2+)</name>
        <dbReference type="ChEBI" id="CHEBI:18420"/>
    </ligand>
</feature>
<dbReference type="PANTHER" id="PTHR46193">
    <property type="entry name" value="6-PHOSPHOGLUCONATE PHOSPHATASE"/>
    <property type="match status" value="1"/>
</dbReference>
<feature type="binding site" evidence="13">
    <location>
        <begin position="115"/>
        <end position="119"/>
    </location>
    <ligand>
        <name>substrate</name>
    </ligand>
</feature>
<dbReference type="InterPro" id="IPR051600">
    <property type="entry name" value="Beta-PGM-like"/>
</dbReference>
<dbReference type="InterPro" id="IPR010976">
    <property type="entry name" value="B-phosphoglucomutase_hydrolase"/>
</dbReference>
<evidence type="ECO:0000256" key="14">
    <source>
        <dbReference type="PIRSR" id="PIRSR610972-3"/>
    </source>
</evidence>
<evidence type="ECO:0000256" key="1">
    <source>
        <dbReference type="ARBA" id="ARBA00004496"/>
    </source>
</evidence>
<dbReference type="NCBIfam" id="TIGR02009">
    <property type="entry name" value="PGMB-YQAB-SF"/>
    <property type="match status" value="1"/>
</dbReference>
<keyword evidence="5 14" id="KW-0479">Metal-binding</keyword>
<feature type="binding site" evidence="13">
    <location>
        <position position="146"/>
    </location>
    <ligand>
        <name>substrate</name>
    </ligand>
</feature>
<dbReference type="OrthoDB" id="9797743at2"/>
<dbReference type="NCBIfam" id="TIGR01509">
    <property type="entry name" value="HAD-SF-IA-v3"/>
    <property type="match status" value="1"/>
</dbReference>
<evidence type="ECO:0000256" key="15">
    <source>
        <dbReference type="PIRSR" id="PIRSR610972-4"/>
    </source>
</evidence>
<evidence type="ECO:0000256" key="8">
    <source>
        <dbReference type="ARBA" id="ARBA00023277"/>
    </source>
</evidence>
<dbReference type="InterPro" id="IPR023214">
    <property type="entry name" value="HAD_sf"/>
</dbReference>
<dbReference type="SFLD" id="SFLDF00046">
    <property type="entry name" value="beta-phosphoglucomutase"/>
    <property type="match status" value="1"/>
</dbReference>
<feature type="binding site" evidence="14">
    <location>
        <position position="10"/>
    </location>
    <ligand>
        <name>Mg(2+)</name>
        <dbReference type="ChEBI" id="CHEBI:18420"/>
    </ligand>
</feature>
<evidence type="ECO:0000256" key="7">
    <source>
        <dbReference type="ARBA" id="ARBA00023235"/>
    </source>
</evidence>
<keyword evidence="7 16" id="KW-0413">Isomerase</keyword>
<name>A0A3Q9BKW0_9LACT</name>
<feature type="binding site" evidence="14">
    <location>
        <position position="170"/>
    </location>
    <ligand>
        <name>Mg(2+)</name>
        <dbReference type="ChEBI" id="CHEBI:18420"/>
    </ligand>
</feature>
<proteinExistence type="inferred from homology"/>
<dbReference type="Gene3D" id="3.40.50.1000">
    <property type="entry name" value="HAD superfamily/HAD-like"/>
    <property type="match status" value="1"/>
</dbReference>
<dbReference type="NCBIfam" id="TIGR01990">
    <property type="entry name" value="bPGM"/>
    <property type="match status" value="1"/>
</dbReference>
<feature type="site" description="Important for catalytic activity and assists the phosphoryl transfer reaction to Asp8 by balancing charge and orienting the reacting groups" evidence="15">
    <location>
        <position position="115"/>
    </location>
</feature>
<comment type="similarity">
    <text evidence="2">Belongs to the HAD-like hydrolase superfamily. CbbY/CbbZ/Gph/YieH family.</text>
</comment>
<dbReference type="PANTHER" id="PTHR46193:SF18">
    <property type="entry name" value="HEXITOL PHOSPHATASE B"/>
    <property type="match status" value="1"/>
</dbReference>
<keyword evidence="3" id="KW-0963">Cytoplasm</keyword>
<protein>
    <recommendedName>
        <fullName evidence="11">Beta-phosphoglucomutase</fullName>
        <ecNumber evidence="10">5.4.2.6</ecNumber>
    </recommendedName>
</protein>
<dbReference type="GO" id="GO:0005975">
    <property type="term" value="P:carbohydrate metabolic process"/>
    <property type="evidence" value="ECO:0007669"/>
    <property type="project" value="InterPro"/>
</dbReference>
<dbReference type="GO" id="GO:0000287">
    <property type="term" value="F:magnesium ion binding"/>
    <property type="evidence" value="ECO:0007669"/>
    <property type="project" value="InterPro"/>
</dbReference>
<dbReference type="SFLD" id="SFLDG01129">
    <property type="entry name" value="C1.5:_HAD__Beta-PGM__Phosphata"/>
    <property type="match status" value="1"/>
</dbReference>
<feature type="binding site" evidence="13">
    <location>
        <begin position="8"/>
        <end position="10"/>
    </location>
    <ligand>
        <name>substrate</name>
    </ligand>
</feature>
<dbReference type="Gene3D" id="1.10.150.240">
    <property type="entry name" value="Putative phosphatase, domain 2"/>
    <property type="match status" value="1"/>
</dbReference>
<dbReference type="FunFam" id="1.10.150.240:FF:000010">
    <property type="entry name" value="Beta-phosphoglucomutase"/>
    <property type="match status" value="1"/>
</dbReference>
<evidence type="ECO:0000256" key="12">
    <source>
        <dbReference type="PIRSR" id="PIRSR610972-1"/>
    </source>
</evidence>
<dbReference type="KEGG" id="jeh:EJN90_08370"/>
<evidence type="ECO:0000256" key="11">
    <source>
        <dbReference type="ARBA" id="ARBA00044991"/>
    </source>
</evidence>
<keyword evidence="4" id="KW-0597">Phosphoprotein</keyword>
<keyword evidence="8" id="KW-0119">Carbohydrate metabolism</keyword>